<dbReference type="GeneID" id="99986955"/>
<evidence type="ECO:0008006" key="4">
    <source>
        <dbReference type="Google" id="ProtNLM"/>
    </source>
</evidence>
<dbReference type="AlphaFoldDB" id="A0A1I0QEP2"/>
<evidence type="ECO:0000256" key="1">
    <source>
        <dbReference type="SAM" id="Coils"/>
    </source>
</evidence>
<name>A0A1I0QEP2_9BACT</name>
<dbReference type="RefSeq" id="WP_090258678.1">
    <property type="nucleotide sequence ID" value="NZ_FOIR01000002.1"/>
</dbReference>
<dbReference type="STRING" id="1267423.SAMN05216290_2249"/>
<dbReference type="Proteomes" id="UP000199437">
    <property type="component" value="Unassembled WGS sequence"/>
</dbReference>
<organism evidence="2 3">
    <name type="scientific">Roseivirga pacifica</name>
    <dbReference type="NCBI Taxonomy" id="1267423"/>
    <lineage>
        <taxon>Bacteria</taxon>
        <taxon>Pseudomonadati</taxon>
        <taxon>Bacteroidota</taxon>
        <taxon>Cytophagia</taxon>
        <taxon>Cytophagales</taxon>
        <taxon>Roseivirgaceae</taxon>
        <taxon>Roseivirga</taxon>
    </lineage>
</organism>
<accession>A0A1I0QEP2</accession>
<dbReference type="EMBL" id="FOIR01000002">
    <property type="protein sequence ID" value="SEW25293.1"/>
    <property type="molecule type" value="Genomic_DNA"/>
</dbReference>
<feature type="coiled-coil region" evidence="1">
    <location>
        <begin position="215"/>
        <end position="246"/>
    </location>
</feature>
<dbReference type="Gene3D" id="1.20.120.1060">
    <property type="match status" value="1"/>
</dbReference>
<reference evidence="3" key="1">
    <citation type="submission" date="2016-10" db="EMBL/GenBank/DDBJ databases">
        <authorList>
            <person name="Varghese N."/>
            <person name="Submissions S."/>
        </authorList>
    </citation>
    <scope>NUCLEOTIDE SEQUENCE [LARGE SCALE GENOMIC DNA]</scope>
    <source>
        <strain evidence="3">CGMCC 1.12402</strain>
    </source>
</reference>
<dbReference type="OrthoDB" id="1272370at2"/>
<evidence type="ECO:0000313" key="3">
    <source>
        <dbReference type="Proteomes" id="UP000199437"/>
    </source>
</evidence>
<evidence type="ECO:0000313" key="2">
    <source>
        <dbReference type="EMBL" id="SEW25293.1"/>
    </source>
</evidence>
<keyword evidence="3" id="KW-1185">Reference proteome</keyword>
<keyword evidence="1" id="KW-0175">Coiled coil</keyword>
<gene>
    <name evidence="2" type="ORF">SAMN05216290_2249</name>
</gene>
<sequence length="249" mass="29434">MNKLTPETKEIILLEADQAIEFLTDQLERYNTLVSQITESRLRFDNSDFDELHDNINCAGTLLIGLLDAHVILKGIFNSKHDWEKIYYTRTSRLLIHEVVESYTKYSNQIRQKAKSMTVTKDSLIDCSKKLKNFKRKYDYQKQLKDFRNNTIGHISIDFKKVYDLIVNIDINDSALMLRDFIDWVNSVQVFYNLYLKSLNLPEKQVSEEFFSETIERLKEIGKDLKIEKNEELNQLEKQLNHLVSRAKK</sequence>
<protein>
    <recommendedName>
        <fullName evidence="4">HEPN AbiU2-like domain-containing protein</fullName>
    </recommendedName>
</protein>
<proteinExistence type="predicted"/>